<sequence length="203" mass="21585">MDPPLNQRTRGTMSVETAVPTLPLQNSTIPVGWTYGGFWRRALAALIDTLILFVVSLTLAVAFGYPLAPQMSAGSGAPPVALGTATVVNIALYLTYHTLFVASGMRATPGKRFMTLVVARPDGGRVGPGIAFARIGVQELLTLPLLLMQSQAKTAPLLYLAVALVVCVALLVNYLMVAFTDQKTAGHDRICGTRVFKTPDEGI</sequence>
<feature type="transmembrane region" description="Helical" evidence="6">
    <location>
        <begin position="157"/>
        <end position="179"/>
    </location>
</feature>
<dbReference type="AlphaFoldDB" id="A0A248JXB4"/>
<gene>
    <name evidence="8" type="ORF">Y958_21375</name>
</gene>
<evidence type="ECO:0000256" key="3">
    <source>
        <dbReference type="ARBA" id="ARBA00022692"/>
    </source>
</evidence>
<feature type="transmembrane region" description="Helical" evidence="6">
    <location>
        <begin position="43"/>
        <end position="68"/>
    </location>
</feature>
<dbReference type="EMBL" id="CP022111">
    <property type="protein sequence ID" value="ASG23363.1"/>
    <property type="molecule type" value="Genomic_DNA"/>
</dbReference>
<dbReference type="PANTHER" id="PTHR36115">
    <property type="entry name" value="PROLINE-RICH ANTIGEN HOMOLOG-RELATED"/>
    <property type="match status" value="1"/>
</dbReference>
<dbReference type="InterPro" id="IPR010432">
    <property type="entry name" value="RDD"/>
</dbReference>
<keyword evidence="5 6" id="KW-0472">Membrane</keyword>
<keyword evidence="9" id="KW-1185">Reference proteome</keyword>
<keyword evidence="4 6" id="KW-1133">Transmembrane helix</keyword>
<evidence type="ECO:0000313" key="8">
    <source>
        <dbReference type="EMBL" id="ASG23363.1"/>
    </source>
</evidence>
<evidence type="ECO:0000259" key="7">
    <source>
        <dbReference type="Pfam" id="PF06271"/>
    </source>
</evidence>
<keyword evidence="3 6" id="KW-0812">Transmembrane</keyword>
<dbReference type="KEGG" id="nao:Y958_21375"/>
<keyword evidence="2" id="KW-1003">Cell membrane</keyword>
<dbReference type="Pfam" id="PF06271">
    <property type="entry name" value="RDD"/>
    <property type="match status" value="1"/>
</dbReference>
<reference evidence="8 9" key="1">
    <citation type="submission" date="2017-06" db="EMBL/GenBank/DDBJ databases">
        <title>Complete genome sequence of Nitrospirillum amazonense strain CBAmC, an endophytic nitrogen-fixing and plant growth-promoting bacterium, isolated from sugarcane.</title>
        <authorList>
            <person name="Schwab S."/>
            <person name="dos Santos Teixeira K.R."/>
            <person name="Simoes Araujo J.L."/>
            <person name="Soares Vidal M."/>
            <person name="Borges de Freitas H.R."/>
            <person name="Rivello Crivelaro A.L."/>
            <person name="Bueno de Camargo Nunes A."/>
            <person name="dos Santos C.M."/>
            <person name="Palmeira da Silva Rosa D."/>
            <person name="da Silva Padilha D."/>
            <person name="da Silva E."/>
            <person name="Araujo Terra L."/>
            <person name="Soares Mendes V."/>
            <person name="Farinelli L."/>
            <person name="Magalhaes Cruz L."/>
            <person name="Baldani J.I."/>
        </authorList>
    </citation>
    <scope>NUCLEOTIDE SEQUENCE [LARGE SCALE GENOMIC DNA]</scope>
    <source>
        <strain evidence="8 9">CBAmC</strain>
    </source>
</reference>
<dbReference type="Proteomes" id="UP000197153">
    <property type="component" value="Chromosome 2"/>
</dbReference>
<organism evidence="8 9">
    <name type="scientific">Nitrospirillum viridazoti CBAmc</name>
    <dbReference type="NCBI Taxonomy" id="1441467"/>
    <lineage>
        <taxon>Bacteria</taxon>
        <taxon>Pseudomonadati</taxon>
        <taxon>Pseudomonadota</taxon>
        <taxon>Alphaproteobacteria</taxon>
        <taxon>Rhodospirillales</taxon>
        <taxon>Azospirillaceae</taxon>
        <taxon>Nitrospirillum</taxon>
        <taxon>Nitrospirillum viridazoti</taxon>
    </lineage>
</organism>
<name>A0A248JXB4_9PROT</name>
<evidence type="ECO:0000256" key="2">
    <source>
        <dbReference type="ARBA" id="ARBA00022475"/>
    </source>
</evidence>
<protein>
    <recommendedName>
        <fullName evidence="7">RDD domain-containing protein</fullName>
    </recommendedName>
</protein>
<feature type="transmembrane region" description="Helical" evidence="6">
    <location>
        <begin position="80"/>
        <end position="102"/>
    </location>
</feature>
<accession>A0A248JXB4</accession>
<evidence type="ECO:0000256" key="4">
    <source>
        <dbReference type="ARBA" id="ARBA00022989"/>
    </source>
</evidence>
<dbReference type="InterPro" id="IPR051791">
    <property type="entry name" value="Pra-immunoreactive"/>
</dbReference>
<comment type="subcellular location">
    <subcellularLocation>
        <location evidence="1">Cell membrane</location>
        <topology evidence="1">Multi-pass membrane protein</topology>
    </subcellularLocation>
</comment>
<feature type="domain" description="RDD" evidence="7">
    <location>
        <begin position="35"/>
        <end position="192"/>
    </location>
</feature>
<evidence type="ECO:0000313" key="9">
    <source>
        <dbReference type="Proteomes" id="UP000197153"/>
    </source>
</evidence>
<dbReference type="GO" id="GO:0005886">
    <property type="term" value="C:plasma membrane"/>
    <property type="evidence" value="ECO:0007669"/>
    <property type="project" value="UniProtKB-SubCell"/>
</dbReference>
<evidence type="ECO:0000256" key="1">
    <source>
        <dbReference type="ARBA" id="ARBA00004651"/>
    </source>
</evidence>
<evidence type="ECO:0000256" key="5">
    <source>
        <dbReference type="ARBA" id="ARBA00023136"/>
    </source>
</evidence>
<evidence type="ECO:0000256" key="6">
    <source>
        <dbReference type="SAM" id="Phobius"/>
    </source>
</evidence>
<proteinExistence type="predicted"/>